<evidence type="ECO:0000313" key="2">
    <source>
        <dbReference type="Proteomes" id="UP001632037"/>
    </source>
</evidence>
<keyword evidence="2" id="KW-1185">Reference proteome</keyword>
<dbReference type="Proteomes" id="UP001632037">
    <property type="component" value="Unassembled WGS sequence"/>
</dbReference>
<dbReference type="AlphaFoldDB" id="A0ABD3FCM1"/>
<proteinExistence type="predicted"/>
<name>A0ABD3FCM1_9STRA</name>
<dbReference type="EMBL" id="JBIMZQ010000024">
    <property type="protein sequence ID" value="KAL3664468.1"/>
    <property type="molecule type" value="Genomic_DNA"/>
</dbReference>
<evidence type="ECO:0008006" key="3">
    <source>
        <dbReference type="Google" id="ProtNLM"/>
    </source>
</evidence>
<comment type="caution">
    <text evidence="1">The sequence shown here is derived from an EMBL/GenBank/DDBJ whole genome shotgun (WGS) entry which is preliminary data.</text>
</comment>
<gene>
    <name evidence="1" type="ORF">V7S43_010788</name>
</gene>
<protein>
    <recommendedName>
        <fullName evidence="3">RxLR effector protein</fullName>
    </recommendedName>
</protein>
<accession>A0ABD3FCM1</accession>
<organism evidence="1 2">
    <name type="scientific">Phytophthora oleae</name>
    <dbReference type="NCBI Taxonomy" id="2107226"/>
    <lineage>
        <taxon>Eukaryota</taxon>
        <taxon>Sar</taxon>
        <taxon>Stramenopiles</taxon>
        <taxon>Oomycota</taxon>
        <taxon>Peronosporomycetes</taxon>
        <taxon>Peronosporales</taxon>
        <taxon>Peronosporaceae</taxon>
        <taxon>Phytophthora</taxon>
    </lineage>
</organism>
<evidence type="ECO:0000313" key="1">
    <source>
        <dbReference type="EMBL" id="KAL3664468.1"/>
    </source>
</evidence>
<sequence>MGDESFAKPLLADNEIEHLAMKVTSTDKVFKMLKLDDGLDGILRNPNLKAFANYIRKTNAKNPDQVLITTLINRYGDETLAKFLFEAKQVKKTKEMAKMLQAAQFVKWFDEGKTPHHIFQMLDLRHITTYKDKFQKLWREYVSAYAHLVSKS</sequence>
<reference evidence="1 2" key="1">
    <citation type="submission" date="2024-09" db="EMBL/GenBank/DDBJ databases">
        <title>Genome sequencing and assembly of Phytophthora oleae, isolate VK10A, causative agent of rot of olive drupes.</title>
        <authorList>
            <person name="Conti Taguali S."/>
            <person name="Riolo M."/>
            <person name="La Spada F."/>
            <person name="Cacciola S.O."/>
            <person name="Dionisio G."/>
        </authorList>
    </citation>
    <scope>NUCLEOTIDE SEQUENCE [LARGE SCALE GENOMIC DNA]</scope>
    <source>
        <strain evidence="1 2">VK10A</strain>
    </source>
</reference>